<dbReference type="OrthoDB" id="2386367at2759"/>
<dbReference type="SUPFAM" id="SSF52540">
    <property type="entry name" value="P-loop containing nucleoside triphosphate hydrolases"/>
    <property type="match status" value="2"/>
</dbReference>
<evidence type="ECO:0000313" key="2">
    <source>
        <dbReference type="EMBL" id="CAF1046831.1"/>
    </source>
</evidence>
<evidence type="ECO:0000256" key="1">
    <source>
        <dbReference type="SAM" id="Coils"/>
    </source>
</evidence>
<feature type="coiled-coil region" evidence="1">
    <location>
        <begin position="276"/>
        <end position="328"/>
    </location>
</feature>
<dbReference type="EMBL" id="CAJNOQ010004151">
    <property type="protein sequence ID" value="CAF1046831.1"/>
    <property type="molecule type" value="Genomic_DNA"/>
</dbReference>
<proteinExistence type="predicted"/>
<dbReference type="Proteomes" id="UP000681722">
    <property type="component" value="Unassembled WGS sequence"/>
</dbReference>
<keyword evidence="4" id="KW-1185">Reference proteome</keyword>
<dbReference type="Proteomes" id="UP000663829">
    <property type="component" value="Unassembled WGS sequence"/>
</dbReference>
<sequence>MFSRKEASFQGILQEHPEDLQINMNYQYEANDIQEILSGRLIQLSQEFSQRFSKTISVLGVIDNIAEGQLEQRLQQERNVDKGEHISLIPCNLGDYHWIGILIEFQADGQIKRAEYINSLNDTNIIPQTLQEQLTEVYQDSIFQTRDLLKQDDLTSCGAYTIENLIIAAQNLELPKINTEELRRLHVECLRTYNLEFYNVFYIRQQDNRSTTVSLLDHLQTESKDLSGVGQLQLDGIKIHTLKSDAVIPKDDNRAKLHELEQKLSSGLIKLKISNVIKLSENIIKIKERIKEYREEERMEEAENEDKYLSELEQLQSLDQEIRSLKSDISISKDSDGIKLRESEQKLSSGLIKLKIPNVIKLSENIIKIKERIKEYREEERMEEAEKEDKYLSELEQLQLLDQEIRALKSDAPISKDSSRTRLHDLEQKLTTGLNRCKIQDVTKLPEKIIRIKQRINEYQDEERMEEAEKERLYLTELEQLQSLGDQIEVLKHVDSNNEYQTLDKEPVDDLANHDIQNVELSKENELRQSQLIPENTKFIKSTERKPFSELNQKKKDTIINMYNDVSSMPPCSERNIIRLIYYILLKLADESILSDKTIQVPDQIEEKIQEEFKNLKEQLKIEEQESEKIKSIVEQTIANAKIPNWDKVKSNLEILLKELRPFNIQEMLRLTKKTDECAELIKEQDIILLLGGTGTGKSTTIHFLAGSKMAATKVNQLPHIAPIEVRNLALKNVTTSPHPLSETRYITAVPINFMDIGMQQNGGIILCDTPGFLDTSGPEVDIANGIGIIRAIKKCKSVRPLLLVSYKSIGDRLTGLKESAHTLVRLIRGIQDHIGLFSYGFTKYPEHERHSIHASLISILHTLSESEKSNTAFCLLLGDMAEQTESGATVIDPLGDELLRVFLRKLMKTAAINHPDEVFHFFITEDSKTKIQEQLRKQYLVITHAIKRADYSLIKYKLDELKELQGIIKQEFIQEVYDECIRFVRQYINERFSETISLFNRYLENQNALSIEDVKQYQISMDYIGAAEILREVHLGTNTVQSSALIQNLLIKVDVMLQNIRDIDIDNLSIKTHLDNIKLLATSFQDEISKYKETCDLLSDRFAELVKSANHFILLNDFSHAAEKMTKVHRAVSIIGEHLNHHHMEEMYKSLISSLLMHLKSIFESASPLLKKARLDANDVTTLKNCVSILESAKDTGPLQDHVHIQDIKIIYESLLSKIVDYFEQVSKKIKSLFEREKENSFKEIEKFVKEMNDIRMITGVEYRTADSYHCTIECLVGYMQQLRRDTEQILGSFRQQTEKVNYAKLFHCLSGLKDAEWMNAIRPGACTDVMKNIADEMIQYAQNLERNIMEMDLDLAHYSNTEVAIKLIDQIDSMQPIEKIIPEFIQCRKNIHCQLEQAAHSVFIHINETFNVEKESLYKQKEILRKLEEDKAKYDNLHPAQLYLSKNGYQNVEALENEISRIENESNLLKSGREISELDLENLRQTARRYAELVAKSSKEEAYQLIKDSGHENIRALDHCVTEKQEKLSQLKQNLREKMEKYEKTLGKLTIIKQEYSKFVQTEMERCFHRITSAHQREIRSEQMFNYAQLLTGRLQEIHELEKKCPNVFTLITGPEIIKKWQKLLSDNLIELNDQMKQYATTHQNQQLKCKLGVAKSLSQLDMFLDKDKKYLDVYREYQDMFYQEFREVHKQIMKYIEYHDYANVASEMSHQDDDPSNQRALDQMKHSLSVSVTDRIEEVETKAIMLDNNMEKETVKSIVDDLKKIKNAKRFVSDYLDQTTQERLNTCVEQIESILCGKIMRFLDSIEALVNTNNFYEAEKRMEYIIQIRHLLGTYCTTEEVTKRVEQLQNSLNKIVDEVVERYKQMSIHDFRFNPPKEILDKLQQVACHNLRYNESWNKVRNECTEKFREFLKDATEAKPIRQNDVIRKYEAALWSLPEDLKKVLESDLDNFKKGC</sequence>
<feature type="coiled-coil region" evidence="1">
    <location>
        <begin position="359"/>
        <end position="386"/>
    </location>
</feature>
<evidence type="ECO:0000313" key="3">
    <source>
        <dbReference type="EMBL" id="CAF3816663.1"/>
    </source>
</evidence>
<dbReference type="EMBL" id="CAJOBC010004152">
    <property type="protein sequence ID" value="CAF3816663.1"/>
    <property type="molecule type" value="Genomic_DNA"/>
</dbReference>
<keyword evidence="1" id="KW-0175">Coiled coil</keyword>
<dbReference type="InterPro" id="IPR027417">
    <property type="entry name" value="P-loop_NTPase"/>
</dbReference>
<comment type="caution">
    <text evidence="2">The sequence shown here is derived from an EMBL/GenBank/DDBJ whole genome shotgun (WGS) entry which is preliminary data.</text>
</comment>
<feature type="coiled-coil region" evidence="1">
    <location>
        <begin position="606"/>
        <end position="633"/>
    </location>
</feature>
<dbReference type="SUPFAM" id="SSF54001">
    <property type="entry name" value="Cysteine proteinases"/>
    <property type="match status" value="1"/>
</dbReference>
<dbReference type="InterPro" id="IPR038765">
    <property type="entry name" value="Papain-like_cys_pep_sf"/>
</dbReference>
<organism evidence="2 4">
    <name type="scientific">Didymodactylos carnosus</name>
    <dbReference type="NCBI Taxonomy" id="1234261"/>
    <lineage>
        <taxon>Eukaryota</taxon>
        <taxon>Metazoa</taxon>
        <taxon>Spiralia</taxon>
        <taxon>Gnathifera</taxon>
        <taxon>Rotifera</taxon>
        <taxon>Eurotatoria</taxon>
        <taxon>Bdelloidea</taxon>
        <taxon>Philodinida</taxon>
        <taxon>Philodinidae</taxon>
        <taxon>Didymodactylos</taxon>
    </lineage>
</organism>
<reference evidence="2" key="1">
    <citation type="submission" date="2021-02" db="EMBL/GenBank/DDBJ databases">
        <authorList>
            <person name="Nowell W R."/>
        </authorList>
    </citation>
    <scope>NUCLEOTIDE SEQUENCE</scope>
</reference>
<gene>
    <name evidence="2" type="ORF">GPM918_LOCUS16072</name>
    <name evidence="3" type="ORF">SRO942_LOCUS16074</name>
</gene>
<name>A0A814KAL1_9BILA</name>
<protein>
    <submittedName>
        <fullName evidence="2">Uncharacterized protein</fullName>
    </submittedName>
</protein>
<dbReference type="Gene3D" id="3.40.50.300">
    <property type="entry name" value="P-loop containing nucleotide triphosphate hydrolases"/>
    <property type="match status" value="1"/>
</dbReference>
<evidence type="ECO:0000313" key="4">
    <source>
        <dbReference type="Proteomes" id="UP000663829"/>
    </source>
</evidence>
<accession>A0A814KAL1</accession>
<feature type="coiled-coil region" evidence="1">
    <location>
        <begin position="1447"/>
        <end position="1554"/>
    </location>
</feature>